<reference evidence="2" key="1">
    <citation type="journal article" date="2023" name="G3 (Bethesda)">
        <title>Whole genome assemblies of Zophobas morio and Tenebrio molitor.</title>
        <authorList>
            <person name="Kaur S."/>
            <person name="Stinson S.A."/>
            <person name="diCenzo G.C."/>
        </authorList>
    </citation>
    <scope>NUCLEOTIDE SEQUENCE</scope>
    <source>
        <strain evidence="2">QUZm001</strain>
    </source>
</reference>
<feature type="region of interest" description="Disordered" evidence="1">
    <location>
        <begin position="66"/>
        <end position="97"/>
    </location>
</feature>
<feature type="compositionally biased region" description="Polar residues" evidence="1">
    <location>
        <begin position="69"/>
        <end position="85"/>
    </location>
</feature>
<dbReference type="EMBL" id="JALNTZ010000001">
    <property type="protein sequence ID" value="KAJ3664555.1"/>
    <property type="molecule type" value="Genomic_DNA"/>
</dbReference>
<evidence type="ECO:0000313" key="2">
    <source>
        <dbReference type="EMBL" id="KAJ3664555.1"/>
    </source>
</evidence>
<accession>A0AA38IYQ8</accession>
<evidence type="ECO:0000256" key="1">
    <source>
        <dbReference type="SAM" id="MobiDB-lite"/>
    </source>
</evidence>
<name>A0AA38IYQ8_9CUCU</name>
<dbReference type="Proteomes" id="UP001168821">
    <property type="component" value="Unassembled WGS sequence"/>
</dbReference>
<comment type="caution">
    <text evidence="2">The sequence shown here is derived from an EMBL/GenBank/DDBJ whole genome shotgun (WGS) entry which is preliminary data.</text>
</comment>
<sequence length="132" mass="14536">MSGKLVPSWTATSFGMTPPRPGGGDPGTGIERKTTCTQRFRFLVTNGKKIGDGGKVFRSGAAIQKRFPNRQTTQNSTYGSRSQQPHHFFSGQDSKRNPCFSTDLVPVSGPRKFASLQYLLWIIFPPTRCIPA</sequence>
<proteinExistence type="predicted"/>
<keyword evidence="3" id="KW-1185">Reference proteome</keyword>
<protein>
    <submittedName>
        <fullName evidence="2">Uncharacterized protein</fullName>
    </submittedName>
</protein>
<organism evidence="2 3">
    <name type="scientific">Zophobas morio</name>
    <dbReference type="NCBI Taxonomy" id="2755281"/>
    <lineage>
        <taxon>Eukaryota</taxon>
        <taxon>Metazoa</taxon>
        <taxon>Ecdysozoa</taxon>
        <taxon>Arthropoda</taxon>
        <taxon>Hexapoda</taxon>
        <taxon>Insecta</taxon>
        <taxon>Pterygota</taxon>
        <taxon>Neoptera</taxon>
        <taxon>Endopterygota</taxon>
        <taxon>Coleoptera</taxon>
        <taxon>Polyphaga</taxon>
        <taxon>Cucujiformia</taxon>
        <taxon>Tenebrionidae</taxon>
        <taxon>Zophobas</taxon>
    </lineage>
</organism>
<dbReference type="AlphaFoldDB" id="A0AA38IYQ8"/>
<feature type="region of interest" description="Disordered" evidence="1">
    <location>
        <begin position="1"/>
        <end position="32"/>
    </location>
</feature>
<gene>
    <name evidence="2" type="ORF">Zmor_000113</name>
</gene>
<evidence type="ECO:0000313" key="3">
    <source>
        <dbReference type="Proteomes" id="UP001168821"/>
    </source>
</evidence>